<keyword evidence="5" id="KW-0042">Antenna complex</keyword>
<dbReference type="Proteomes" id="UP000587070">
    <property type="component" value="Unassembled WGS sequence"/>
</dbReference>
<dbReference type="InterPro" id="IPR018332">
    <property type="entry name" value="Antenna_alpha"/>
</dbReference>
<evidence type="ECO:0000256" key="10">
    <source>
        <dbReference type="ARBA" id="ARBA00022989"/>
    </source>
</evidence>
<evidence type="ECO:0000256" key="7">
    <source>
        <dbReference type="ARBA" id="ARBA00022723"/>
    </source>
</evidence>
<evidence type="ECO:0000256" key="1">
    <source>
        <dbReference type="ARBA" id="ARBA00002455"/>
    </source>
</evidence>
<dbReference type="AlphaFoldDB" id="A0A840GDE5"/>
<keyword evidence="7" id="KW-0479">Metal-binding</keyword>
<dbReference type="GO" id="GO:0042314">
    <property type="term" value="F:bacteriochlorophyll binding"/>
    <property type="evidence" value="ECO:0007669"/>
    <property type="project" value="UniProtKB-KW"/>
</dbReference>
<gene>
    <name evidence="17" type="ORF">GGD90_003057</name>
</gene>
<keyword evidence="3" id="KW-1003">Cell membrane</keyword>
<dbReference type="GO" id="GO:0030077">
    <property type="term" value="C:plasma membrane light-harvesting complex"/>
    <property type="evidence" value="ECO:0007669"/>
    <property type="project" value="InterPro"/>
</dbReference>
<proteinExistence type="predicted"/>
<keyword evidence="9" id="KW-0076">Bacteriochlorophyll</keyword>
<reference evidence="17 18" key="1">
    <citation type="submission" date="2020-08" db="EMBL/GenBank/DDBJ databases">
        <title>Genome sequencing of Purple Non-Sulfur Bacteria from various extreme environments.</title>
        <authorList>
            <person name="Mayer M."/>
        </authorList>
    </citation>
    <scope>NUCLEOTIDE SEQUENCE [LARGE SCALE GENOMIC DNA]</scope>
    <source>
        <strain evidence="17 18">2761</strain>
    </source>
</reference>
<dbReference type="PRINTS" id="PR00673">
    <property type="entry name" value="LIGHTHARVSTA"/>
</dbReference>
<dbReference type="GO" id="GO:0019684">
    <property type="term" value="P:photosynthesis, light reaction"/>
    <property type="evidence" value="ECO:0007669"/>
    <property type="project" value="InterPro"/>
</dbReference>
<keyword evidence="10 15" id="KW-1133">Transmembrane helix</keyword>
<comment type="function">
    <text evidence="1">Antenna complexes are light-harvesting systems, which transfer the excitation energy to the reaction centers.</text>
</comment>
<keyword evidence="13" id="KW-0437">Light-harvesting polypeptide</keyword>
<dbReference type="Gene3D" id="4.10.220.20">
    <property type="entry name" value="Light-harvesting complex"/>
    <property type="match status" value="1"/>
</dbReference>
<evidence type="ECO:0000256" key="11">
    <source>
        <dbReference type="ARBA" id="ARBA00022991"/>
    </source>
</evidence>
<keyword evidence="8" id="KW-0460">Magnesium</keyword>
<dbReference type="GO" id="GO:0005886">
    <property type="term" value="C:plasma membrane"/>
    <property type="evidence" value="ECO:0007669"/>
    <property type="project" value="UniProtKB-SubCell"/>
</dbReference>
<evidence type="ECO:0000256" key="12">
    <source>
        <dbReference type="ARBA" id="ARBA00023136"/>
    </source>
</evidence>
<dbReference type="InterPro" id="IPR000066">
    <property type="entry name" value="Antenna_a/b"/>
</dbReference>
<evidence type="ECO:0000256" key="6">
    <source>
        <dbReference type="ARBA" id="ARBA00022692"/>
    </source>
</evidence>
<organism evidence="17 18">
    <name type="scientific">Rhodocyclus tenuis</name>
    <name type="common">Rhodospirillum tenue</name>
    <dbReference type="NCBI Taxonomy" id="1066"/>
    <lineage>
        <taxon>Bacteria</taxon>
        <taxon>Pseudomonadati</taxon>
        <taxon>Pseudomonadota</taxon>
        <taxon>Betaproteobacteria</taxon>
        <taxon>Rhodocyclales</taxon>
        <taxon>Rhodocyclaceae</taxon>
        <taxon>Rhodocyclus</taxon>
    </lineage>
</organism>
<keyword evidence="18" id="KW-1185">Reference proteome</keyword>
<dbReference type="EMBL" id="JACIGE010000012">
    <property type="protein sequence ID" value="MBB4248658.1"/>
    <property type="molecule type" value="Genomic_DNA"/>
</dbReference>
<evidence type="ECO:0000256" key="3">
    <source>
        <dbReference type="ARBA" id="ARBA00022475"/>
    </source>
</evidence>
<accession>A0A840GDE5</accession>
<dbReference type="NCBIfam" id="NF040861">
    <property type="entry name" value="pufA_517_ASD"/>
    <property type="match status" value="1"/>
</dbReference>
<evidence type="ECO:0000256" key="5">
    <source>
        <dbReference type="ARBA" id="ARBA00022549"/>
    </source>
</evidence>
<dbReference type="InterPro" id="IPR035889">
    <property type="entry name" value="Light-harvesting_complex"/>
</dbReference>
<evidence type="ECO:0000256" key="15">
    <source>
        <dbReference type="SAM" id="Phobius"/>
    </source>
</evidence>
<dbReference type="Pfam" id="PF00556">
    <property type="entry name" value="LHC"/>
    <property type="match status" value="1"/>
</dbReference>
<evidence type="ECO:0000256" key="13">
    <source>
        <dbReference type="ARBA" id="ARBA00023243"/>
    </source>
</evidence>
<dbReference type="SUPFAM" id="SSF56918">
    <property type="entry name" value="Light-harvesting complex subunits"/>
    <property type="match status" value="1"/>
</dbReference>
<comment type="subcellular location">
    <subcellularLocation>
        <location evidence="2">Cell membrane</location>
    </subcellularLocation>
</comment>
<protein>
    <recommendedName>
        <fullName evidence="16">Antenna complex alpha/beta subunit domain-containing protein</fullName>
    </recommendedName>
</protein>
<evidence type="ECO:0000256" key="2">
    <source>
        <dbReference type="ARBA" id="ARBA00004236"/>
    </source>
</evidence>
<comment type="caution">
    <text evidence="17">The sequence shown here is derived from an EMBL/GenBank/DDBJ whole genome shotgun (WGS) entry which is preliminary data.</text>
</comment>
<feature type="domain" description="Antenna complex alpha/beta subunit" evidence="16">
    <location>
        <begin position="1"/>
        <end position="41"/>
    </location>
</feature>
<feature type="region of interest" description="Disordered" evidence="14">
    <location>
        <begin position="53"/>
        <end position="75"/>
    </location>
</feature>
<keyword evidence="6 15" id="KW-0812">Transmembrane</keyword>
<dbReference type="RefSeq" id="WP_153114723.1">
    <property type="nucleotide sequence ID" value="NZ_JACIGE010000012.1"/>
</dbReference>
<keyword evidence="4" id="KW-0148">Chlorophyll</keyword>
<evidence type="ECO:0000256" key="9">
    <source>
        <dbReference type="ARBA" id="ARBA00022956"/>
    </source>
</evidence>
<evidence type="ECO:0000256" key="4">
    <source>
        <dbReference type="ARBA" id="ARBA00022494"/>
    </source>
</evidence>
<evidence type="ECO:0000256" key="14">
    <source>
        <dbReference type="SAM" id="MobiDB-lite"/>
    </source>
</evidence>
<dbReference type="OrthoDB" id="8564165at2"/>
<evidence type="ECO:0000256" key="8">
    <source>
        <dbReference type="ARBA" id="ARBA00022842"/>
    </source>
</evidence>
<evidence type="ECO:0000259" key="16">
    <source>
        <dbReference type="Pfam" id="PF00556"/>
    </source>
</evidence>
<sequence>MWRAWQIIDPRTVLLALMTFLSAMALLLHFIVYNADRYTWLKDLTARDVPRAAHSAPAEPAVAKPAPAAATAAGA</sequence>
<feature type="transmembrane region" description="Helical" evidence="15">
    <location>
        <begin position="12"/>
        <end position="32"/>
    </location>
</feature>
<keyword evidence="11" id="KW-0157">Chromophore</keyword>
<dbReference type="GO" id="GO:0046872">
    <property type="term" value="F:metal ion binding"/>
    <property type="evidence" value="ECO:0007669"/>
    <property type="project" value="UniProtKB-KW"/>
</dbReference>
<name>A0A840GDE5_RHOTE</name>
<evidence type="ECO:0000313" key="17">
    <source>
        <dbReference type="EMBL" id="MBB4248658.1"/>
    </source>
</evidence>
<keyword evidence="12 15" id="KW-0472">Membrane</keyword>
<evidence type="ECO:0000313" key="18">
    <source>
        <dbReference type="Proteomes" id="UP000587070"/>
    </source>
</evidence>